<keyword evidence="3" id="KW-1185">Reference proteome</keyword>
<reference evidence="2 3" key="1">
    <citation type="journal article" date="2014" name="BMC Genomics">
        <title>Comparative genome sequencing reveals chemotype-specific gene clusters in the toxigenic black mold Stachybotrys.</title>
        <authorList>
            <person name="Semeiks J."/>
            <person name="Borek D."/>
            <person name="Otwinowski Z."/>
            <person name="Grishin N.V."/>
        </authorList>
    </citation>
    <scope>NUCLEOTIDE SEQUENCE [LARGE SCALE GENOMIC DNA]</scope>
    <source>
        <strain evidence="3">CBS 109288 / IBT 7711</strain>
    </source>
</reference>
<dbReference type="OrthoDB" id="10302073at2759"/>
<evidence type="ECO:0000313" key="3">
    <source>
        <dbReference type="Proteomes" id="UP000028045"/>
    </source>
</evidence>
<evidence type="ECO:0000256" key="1">
    <source>
        <dbReference type="SAM" id="MobiDB-lite"/>
    </source>
</evidence>
<dbReference type="Proteomes" id="UP000028045">
    <property type="component" value="Unassembled WGS sequence"/>
</dbReference>
<gene>
    <name evidence="2" type="ORF">S7711_10564</name>
</gene>
<dbReference type="AlphaFoldDB" id="A0A084B0Z5"/>
<feature type="region of interest" description="Disordered" evidence="1">
    <location>
        <begin position="280"/>
        <end position="302"/>
    </location>
</feature>
<accession>A0A084B0Z5</accession>
<dbReference type="HOGENOM" id="CLU_928050_0_0_1"/>
<dbReference type="EMBL" id="KL648338">
    <property type="protein sequence ID" value="KEY71224.1"/>
    <property type="molecule type" value="Genomic_DNA"/>
</dbReference>
<evidence type="ECO:0000313" key="2">
    <source>
        <dbReference type="EMBL" id="KEY71224.1"/>
    </source>
</evidence>
<name>A0A084B0Z5_STACB</name>
<organism evidence="2 3">
    <name type="scientific">Stachybotrys chartarum (strain CBS 109288 / IBT 7711)</name>
    <name type="common">Toxic black mold</name>
    <name type="synonym">Stilbospora chartarum</name>
    <dbReference type="NCBI Taxonomy" id="1280523"/>
    <lineage>
        <taxon>Eukaryota</taxon>
        <taxon>Fungi</taxon>
        <taxon>Dikarya</taxon>
        <taxon>Ascomycota</taxon>
        <taxon>Pezizomycotina</taxon>
        <taxon>Sordariomycetes</taxon>
        <taxon>Hypocreomycetidae</taxon>
        <taxon>Hypocreales</taxon>
        <taxon>Stachybotryaceae</taxon>
        <taxon>Stachybotrys</taxon>
    </lineage>
</organism>
<proteinExistence type="predicted"/>
<sequence>MTASATSSHLPCLMAAHKPSRYSEVQENCKTQKGFNNIATTLQHMIKCHMHICRKCKKERNPGACVKSKKGLANPSSIDIHQSCVHQPWASKEEELKHPELLTESQEKLIMNWDKRSAKKRLGSSDVDDTKLWEELYFSLHNEKPGKLGAAWTYHVPRHIMDEEIKSLNKTIASLKSQIFKMMLQSSSATQCVNGSPPNDLSYVGGHIDNFETGFFDDANIDGTFNDLANLTPTPYEFNTQAEEMAGPGLQCVLPYPTPMHSAQVMGEELKKMEWFAAPDSGFSSENRETETAYSEEALQPH</sequence>
<protein>
    <submittedName>
        <fullName evidence="2">Uncharacterized protein</fullName>
    </submittedName>
</protein>